<keyword evidence="1" id="KW-0812">Transmembrane</keyword>
<accession>A0A3A9ZPF2</accession>
<feature type="transmembrane region" description="Helical" evidence="1">
    <location>
        <begin position="267"/>
        <end position="284"/>
    </location>
</feature>
<comment type="caution">
    <text evidence="2">The sequence shown here is derived from an EMBL/GenBank/DDBJ whole genome shotgun (WGS) entry which is preliminary data.</text>
</comment>
<proteinExistence type="predicted"/>
<feature type="transmembrane region" description="Helical" evidence="1">
    <location>
        <begin position="209"/>
        <end position="230"/>
    </location>
</feature>
<protein>
    <submittedName>
        <fullName evidence="2">MFS transporter</fullName>
    </submittedName>
</protein>
<feature type="transmembrane region" description="Helical" evidence="1">
    <location>
        <begin position="324"/>
        <end position="346"/>
    </location>
</feature>
<feature type="transmembrane region" description="Helical" evidence="1">
    <location>
        <begin position="161"/>
        <end position="179"/>
    </location>
</feature>
<sequence>MNVPGRAVVLIVVMNLAYLPVAMRQLLVVLLGHHNTGSFTTAGMAGAACGIGLALTAPMAGRLLGRLGDRPVLLATGVGHLGALLGLAVVTDPAGFVALAAAAGLSSPPVLAAGRARLATLVPAPELGRAYAVNAVGQEVLYVGGPLAVTLSLAVTGPAGALLGFAAVGSVALVATAVVSTGGPGRGWTGTATTSLAGRATLRTLIGTHVAYTTCMGAMWVLVPAFAAAVGRPGQAGLLVAVWSAGSLAGGLLLARRGRPGTPGRAYLGFLAALTVTSFALPLPRSVPQMAVALAVFGLGLAPWLAVTDEILALTTPAPRLAEAYGWLLTAGQLGISLGAATSGAVNDRFGNAAAFLVVGAALTLALGTAGLRRRTLRAPAPAATSRAAHPVAPG</sequence>
<dbReference type="Proteomes" id="UP000279968">
    <property type="component" value="Unassembled WGS sequence"/>
</dbReference>
<keyword evidence="3" id="KW-1185">Reference proteome</keyword>
<organism evidence="2 3">
    <name type="scientific">Micromonospora costi</name>
    <dbReference type="NCBI Taxonomy" id="1530042"/>
    <lineage>
        <taxon>Bacteria</taxon>
        <taxon>Bacillati</taxon>
        <taxon>Actinomycetota</taxon>
        <taxon>Actinomycetes</taxon>
        <taxon>Micromonosporales</taxon>
        <taxon>Micromonosporaceae</taxon>
        <taxon>Micromonospora</taxon>
    </lineage>
</organism>
<keyword evidence="1" id="KW-0472">Membrane</keyword>
<dbReference type="PANTHER" id="PTHR23542:SF1">
    <property type="entry name" value="MAJOR FACILITATOR SUPERFAMILY (MFS) PROFILE DOMAIN-CONTAINING PROTEIN"/>
    <property type="match status" value="1"/>
</dbReference>
<dbReference type="SUPFAM" id="SSF103473">
    <property type="entry name" value="MFS general substrate transporter"/>
    <property type="match status" value="1"/>
</dbReference>
<dbReference type="OrthoDB" id="3378067at2"/>
<feature type="transmembrane region" description="Helical" evidence="1">
    <location>
        <begin position="72"/>
        <end position="90"/>
    </location>
</feature>
<evidence type="ECO:0000313" key="3">
    <source>
        <dbReference type="Proteomes" id="UP000279968"/>
    </source>
</evidence>
<feature type="transmembrane region" description="Helical" evidence="1">
    <location>
        <begin position="236"/>
        <end position="255"/>
    </location>
</feature>
<feature type="transmembrane region" description="Helical" evidence="1">
    <location>
        <begin position="290"/>
        <end position="312"/>
    </location>
</feature>
<dbReference type="Gene3D" id="1.20.1250.20">
    <property type="entry name" value="MFS general substrate transporter like domains"/>
    <property type="match status" value="1"/>
</dbReference>
<dbReference type="EMBL" id="RBAN01000011">
    <property type="protein sequence ID" value="RKN49834.1"/>
    <property type="molecule type" value="Genomic_DNA"/>
</dbReference>
<dbReference type="GO" id="GO:0022857">
    <property type="term" value="F:transmembrane transporter activity"/>
    <property type="evidence" value="ECO:0007669"/>
    <property type="project" value="InterPro"/>
</dbReference>
<dbReference type="InterPro" id="IPR011701">
    <property type="entry name" value="MFS"/>
</dbReference>
<gene>
    <name evidence="2" type="ORF">D7193_32060</name>
</gene>
<reference evidence="2 3" key="1">
    <citation type="journal article" date="2015" name="Int. J. Syst. Evol. Microbiol.">
        <title>Micromonospora costi sp. nov., isolated from a leaf of Costus speciosus.</title>
        <authorList>
            <person name="Thawai C."/>
        </authorList>
    </citation>
    <scope>NUCLEOTIDE SEQUENCE [LARGE SCALE GENOMIC DNA]</scope>
    <source>
        <strain evidence="2 3">CS1-12</strain>
    </source>
</reference>
<feature type="transmembrane region" description="Helical" evidence="1">
    <location>
        <begin position="352"/>
        <end position="372"/>
    </location>
</feature>
<feature type="transmembrane region" description="Helical" evidence="1">
    <location>
        <begin position="7"/>
        <end position="27"/>
    </location>
</feature>
<dbReference type="AlphaFoldDB" id="A0A3A9ZPF2"/>
<evidence type="ECO:0000256" key="1">
    <source>
        <dbReference type="SAM" id="Phobius"/>
    </source>
</evidence>
<evidence type="ECO:0000313" key="2">
    <source>
        <dbReference type="EMBL" id="RKN49834.1"/>
    </source>
</evidence>
<dbReference type="PANTHER" id="PTHR23542">
    <property type="match status" value="1"/>
</dbReference>
<keyword evidence="1" id="KW-1133">Transmembrane helix</keyword>
<dbReference type="RefSeq" id="WP_120783418.1">
    <property type="nucleotide sequence ID" value="NZ_JBHLUP010000005.1"/>
</dbReference>
<dbReference type="Pfam" id="PF07690">
    <property type="entry name" value="MFS_1"/>
    <property type="match status" value="1"/>
</dbReference>
<dbReference type="InterPro" id="IPR036259">
    <property type="entry name" value="MFS_trans_sf"/>
</dbReference>
<name>A0A3A9ZPF2_9ACTN</name>
<feature type="transmembrane region" description="Helical" evidence="1">
    <location>
        <begin position="39"/>
        <end position="60"/>
    </location>
</feature>